<evidence type="ECO:0000259" key="5">
    <source>
        <dbReference type="PROSITE" id="PS50893"/>
    </source>
</evidence>
<dbReference type="AlphaFoldDB" id="A0A1S2M2S7"/>
<evidence type="ECO:0000256" key="1">
    <source>
        <dbReference type="ARBA" id="ARBA00022448"/>
    </source>
</evidence>
<dbReference type="InterPro" id="IPR050166">
    <property type="entry name" value="ABC_transporter_ATP-bind"/>
</dbReference>
<proteinExistence type="predicted"/>
<dbReference type="STRING" id="472963.BKP45_14435"/>
<sequence length="258" mass="29921">MEIKGLTFAHNKKTIFKDFSIYLPEHEITCILGNSGVGKTTLLKLLANIHQTYAGRIEGNQKQLSYLFQEPRLLPWKTVFENVEYVLLNKFSKSDRNKRIVDILDQVGLLNEKDAFPHELSGGMRQRVAIARAFVVNPDILLLDEPLQGLDIVKKQEIQQLLLNLWGKHQPTVVYVTHDIEEAIRAGHQIFIFNGQPVFVQFQCFVHTPIIKRNELSHQHYLQAVRTHLMLQMKMANENKMNDIKNMVEQQSKDRKII</sequence>
<dbReference type="EMBL" id="MLQS01000022">
    <property type="protein sequence ID" value="OIJ19049.1"/>
    <property type="molecule type" value="Genomic_DNA"/>
</dbReference>
<dbReference type="InterPro" id="IPR003593">
    <property type="entry name" value="AAA+_ATPase"/>
</dbReference>
<dbReference type="PANTHER" id="PTHR42788">
    <property type="entry name" value="TAURINE IMPORT ATP-BINDING PROTEIN-RELATED"/>
    <property type="match status" value="1"/>
</dbReference>
<reference evidence="6 7" key="1">
    <citation type="submission" date="2016-10" db="EMBL/GenBank/DDBJ databases">
        <title>Draft genome sequences of four alkaliphilic bacteria belonging to the Anaerobacillus genus.</title>
        <authorList>
            <person name="Bassil N.M."/>
            <person name="Lloyd J.R."/>
        </authorList>
    </citation>
    <scope>NUCLEOTIDE SEQUENCE [LARGE SCALE GENOMIC DNA]</scope>
    <source>
        <strain evidence="6 7">DSM 22531</strain>
    </source>
</reference>
<evidence type="ECO:0000313" key="6">
    <source>
        <dbReference type="EMBL" id="OIJ19049.1"/>
    </source>
</evidence>
<dbReference type="SUPFAM" id="SSF52540">
    <property type="entry name" value="P-loop containing nucleoside triphosphate hydrolases"/>
    <property type="match status" value="1"/>
</dbReference>
<dbReference type="Proteomes" id="UP000180057">
    <property type="component" value="Unassembled WGS sequence"/>
</dbReference>
<dbReference type="PANTHER" id="PTHR42788:SF13">
    <property type="entry name" value="ALIPHATIC SULFONATES IMPORT ATP-BINDING PROTEIN SSUB"/>
    <property type="match status" value="1"/>
</dbReference>
<protein>
    <recommendedName>
        <fullName evidence="5">ABC transporter domain-containing protein</fullName>
    </recommendedName>
</protein>
<keyword evidence="4" id="KW-1278">Translocase</keyword>
<dbReference type="InterPro" id="IPR027417">
    <property type="entry name" value="P-loop_NTPase"/>
</dbReference>
<dbReference type="OrthoDB" id="9802264at2"/>
<keyword evidence="3" id="KW-0067">ATP-binding</keyword>
<keyword evidence="7" id="KW-1185">Reference proteome</keyword>
<dbReference type="PROSITE" id="PS50893">
    <property type="entry name" value="ABC_TRANSPORTER_2"/>
    <property type="match status" value="1"/>
</dbReference>
<evidence type="ECO:0000256" key="4">
    <source>
        <dbReference type="ARBA" id="ARBA00022967"/>
    </source>
</evidence>
<dbReference type="GO" id="GO:0005524">
    <property type="term" value="F:ATP binding"/>
    <property type="evidence" value="ECO:0007669"/>
    <property type="project" value="UniProtKB-KW"/>
</dbReference>
<dbReference type="SMART" id="SM00382">
    <property type="entry name" value="AAA"/>
    <property type="match status" value="1"/>
</dbReference>
<name>A0A1S2M2S7_9BACI</name>
<dbReference type="GO" id="GO:0016887">
    <property type="term" value="F:ATP hydrolysis activity"/>
    <property type="evidence" value="ECO:0007669"/>
    <property type="project" value="InterPro"/>
</dbReference>
<evidence type="ECO:0000256" key="3">
    <source>
        <dbReference type="ARBA" id="ARBA00022840"/>
    </source>
</evidence>
<dbReference type="InterPro" id="IPR017871">
    <property type="entry name" value="ABC_transporter-like_CS"/>
</dbReference>
<feature type="domain" description="ABC transporter" evidence="5">
    <location>
        <begin position="1"/>
        <end position="220"/>
    </location>
</feature>
<evidence type="ECO:0000313" key="7">
    <source>
        <dbReference type="Proteomes" id="UP000180057"/>
    </source>
</evidence>
<accession>A0A1S2M2S7</accession>
<dbReference type="InterPro" id="IPR003439">
    <property type="entry name" value="ABC_transporter-like_ATP-bd"/>
</dbReference>
<keyword evidence="1" id="KW-0813">Transport</keyword>
<organism evidence="6 7">
    <name type="scientific">Anaerobacillus alkalidiazotrophicus</name>
    <dbReference type="NCBI Taxonomy" id="472963"/>
    <lineage>
        <taxon>Bacteria</taxon>
        <taxon>Bacillati</taxon>
        <taxon>Bacillota</taxon>
        <taxon>Bacilli</taxon>
        <taxon>Bacillales</taxon>
        <taxon>Bacillaceae</taxon>
        <taxon>Anaerobacillus</taxon>
    </lineage>
</organism>
<keyword evidence="2" id="KW-0547">Nucleotide-binding</keyword>
<dbReference type="Gene3D" id="3.40.50.300">
    <property type="entry name" value="P-loop containing nucleotide triphosphate hydrolases"/>
    <property type="match status" value="1"/>
</dbReference>
<dbReference type="Pfam" id="PF00005">
    <property type="entry name" value="ABC_tran"/>
    <property type="match status" value="1"/>
</dbReference>
<evidence type="ECO:0000256" key="2">
    <source>
        <dbReference type="ARBA" id="ARBA00022741"/>
    </source>
</evidence>
<gene>
    <name evidence="6" type="ORF">BKP45_14435</name>
</gene>
<comment type="caution">
    <text evidence="6">The sequence shown here is derived from an EMBL/GenBank/DDBJ whole genome shotgun (WGS) entry which is preliminary data.</text>
</comment>
<dbReference type="PROSITE" id="PS00211">
    <property type="entry name" value="ABC_TRANSPORTER_1"/>
    <property type="match status" value="1"/>
</dbReference>